<dbReference type="RefSeq" id="WP_065137556.1">
    <property type="nucleotide sequence ID" value="NZ_MAEM01000555.1"/>
</dbReference>
<proteinExistence type="predicted"/>
<sequence length="162" mass="17505">MAWWALSAAVTATAAATSVIPTAHADNKRLNDAVVSGVYTLQHQAGCTNDVVMNNSLYLAAQWHADDMMSNRNINDDFGSDGSTPQDRANAAGFRGKVTETVAISPALSISSFELFNQWYNNPEYLAIMRDCANTAMGVWSANSLDRTVVVALYGQPATQQR</sequence>
<dbReference type="EMBL" id="MAEM01000555">
    <property type="protein sequence ID" value="OBR98028.1"/>
    <property type="molecule type" value="Genomic_DNA"/>
</dbReference>
<dbReference type="Pfam" id="PF00188">
    <property type="entry name" value="CAP"/>
    <property type="match status" value="1"/>
</dbReference>
<dbReference type="PANTHER" id="PTHR31157:SF1">
    <property type="entry name" value="SCP DOMAIN-CONTAINING PROTEIN"/>
    <property type="match status" value="1"/>
</dbReference>
<name>A0A1A6B708_MYCGO</name>
<dbReference type="InterPro" id="IPR035940">
    <property type="entry name" value="CAP_sf"/>
</dbReference>
<feature type="chain" id="PRO_5008342635" description="SCP domain-containing protein" evidence="1">
    <location>
        <begin position="26"/>
        <end position="162"/>
    </location>
</feature>
<dbReference type="AlphaFoldDB" id="A0A1A6B708"/>
<feature type="domain" description="SCP" evidence="2">
    <location>
        <begin position="49"/>
        <end position="151"/>
    </location>
</feature>
<comment type="caution">
    <text evidence="3">The sequence shown here is derived from an EMBL/GenBank/DDBJ whole genome shotgun (WGS) entry which is preliminary data.</text>
</comment>
<dbReference type="InterPro" id="IPR014044">
    <property type="entry name" value="CAP_dom"/>
</dbReference>
<keyword evidence="1" id="KW-0732">Signal</keyword>
<evidence type="ECO:0000313" key="4">
    <source>
        <dbReference type="Proteomes" id="UP000093757"/>
    </source>
</evidence>
<dbReference type="Gene3D" id="3.40.33.10">
    <property type="entry name" value="CAP"/>
    <property type="match status" value="1"/>
</dbReference>
<dbReference type="Proteomes" id="UP000093757">
    <property type="component" value="Unassembled WGS sequence"/>
</dbReference>
<evidence type="ECO:0000313" key="3">
    <source>
        <dbReference type="EMBL" id="OBR98028.1"/>
    </source>
</evidence>
<dbReference type="SUPFAM" id="SSF55797">
    <property type="entry name" value="PR-1-like"/>
    <property type="match status" value="1"/>
</dbReference>
<dbReference type="PANTHER" id="PTHR31157">
    <property type="entry name" value="SCP DOMAIN-CONTAINING PROTEIN"/>
    <property type="match status" value="1"/>
</dbReference>
<gene>
    <name evidence="3" type="ORF">A9W98_04625</name>
</gene>
<protein>
    <recommendedName>
        <fullName evidence="2">SCP domain-containing protein</fullName>
    </recommendedName>
</protein>
<dbReference type="OrthoDB" id="4625906at2"/>
<organism evidence="3 4">
    <name type="scientific">Mycobacterium gordonae</name>
    <dbReference type="NCBI Taxonomy" id="1778"/>
    <lineage>
        <taxon>Bacteria</taxon>
        <taxon>Bacillati</taxon>
        <taxon>Actinomycetota</taxon>
        <taxon>Actinomycetes</taxon>
        <taxon>Mycobacteriales</taxon>
        <taxon>Mycobacteriaceae</taxon>
        <taxon>Mycobacterium</taxon>
    </lineage>
</organism>
<feature type="signal peptide" evidence="1">
    <location>
        <begin position="1"/>
        <end position="25"/>
    </location>
</feature>
<evidence type="ECO:0000256" key="1">
    <source>
        <dbReference type="SAM" id="SignalP"/>
    </source>
</evidence>
<reference evidence="3 4" key="1">
    <citation type="submission" date="2016-06" db="EMBL/GenBank/DDBJ databases">
        <authorList>
            <person name="Kjaerup R.B."/>
            <person name="Dalgaard T.S."/>
            <person name="Juul-Madsen H.R."/>
        </authorList>
    </citation>
    <scope>NUCLEOTIDE SEQUENCE [LARGE SCALE GENOMIC DNA]</scope>
    <source>
        <strain evidence="3 4">1245752.6</strain>
    </source>
</reference>
<dbReference type="CDD" id="cd05379">
    <property type="entry name" value="CAP_bacterial"/>
    <property type="match status" value="1"/>
</dbReference>
<accession>A0A1A6B708</accession>
<evidence type="ECO:0000259" key="2">
    <source>
        <dbReference type="Pfam" id="PF00188"/>
    </source>
</evidence>